<proteinExistence type="predicted"/>
<feature type="domain" description="EB" evidence="1">
    <location>
        <begin position="20"/>
        <end position="79"/>
    </location>
</feature>
<accession>A0AAV5UHB7</accession>
<feature type="non-terminal residue" evidence="2">
    <location>
        <position position="179"/>
    </location>
</feature>
<reference evidence="2" key="1">
    <citation type="submission" date="2023-10" db="EMBL/GenBank/DDBJ databases">
        <title>Genome assembly of Pristionchus species.</title>
        <authorList>
            <person name="Yoshida K."/>
            <person name="Sommer R.J."/>
        </authorList>
    </citation>
    <scope>NUCLEOTIDE SEQUENCE</scope>
    <source>
        <strain evidence="2">RS0144</strain>
    </source>
</reference>
<dbReference type="Proteomes" id="UP001432027">
    <property type="component" value="Unassembled WGS sequence"/>
</dbReference>
<dbReference type="InterPro" id="IPR052740">
    <property type="entry name" value="CE4"/>
</dbReference>
<evidence type="ECO:0000313" key="3">
    <source>
        <dbReference type="Proteomes" id="UP001432027"/>
    </source>
</evidence>
<protein>
    <recommendedName>
        <fullName evidence="1">EB domain-containing protein</fullName>
    </recommendedName>
</protein>
<dbReference type="EMBL" id="BTSX01000006">
    <property type="protein sequence ID" value="GMT05319.1"/>
    <property type="molecule type" value="Genomic_DNA"/>
</dbReference>
<dbReference type="PANTHER" id="PTHR45985">
    <property type="match status" value="1"/>
</dbReference>
<feature type="non-terminal residue" evidence="2">
    <location>
        <position position="1"/>
    </location>
</feature>
<gene>
    <name evidence="2" type="ORF">PENTCL1PPCAC_27493</name>
</gene>
<comment type="caution">
    <text evidence="2">The sequence shown here is derived from an EMBL/GenBank/DDBJ whole genome shotgun (WGS) entry which is preliminary data.</text>
</comment>
<dbReference type="InterPro" id="IPR006149">
    <property type="entry name" value="EB_dom"/>
</dbReference>
<dbReference type="Pfam" id="PF01683">
    <property type="entry name" value="EB"/>
    <property type="match status" value="2"/>
</dbReference>
<evidence type="ECO:0000313" key="2">
    <source>
        <dbReference type="EMBL" id="GMT05319.1"/>
    </source>
</evidence>
<dbReference type="AlphaFoldDB" id="A0AAV5UHB7"/>
<feature type="domain" description="EB" evidence="1">
    <location>
        <begin position="117"/>
        <end position="173"/>
    </location>
</feature>
<organism evidence="2 3">
    <name type="scientific">Pristionchus entomophagus</name>
    <dbReference type="NCBI Taxonomy" id="358040"/>
    <lineage>
        <taxon>Eukaryota</taxon>
        <taxon>Metazoa</taxon>
        <taxon>Ecdysozoa</taxon>
        <taxon>Nematoda</taxon>
        <taxon>Chromadorea</taxon>
        <taxon>Rhabditida</taxon>
        <taxon>Rhabditina</taxon>
        <taxon>Diplogasteromorpha</taxon>
        <taxon>Diplogasteroidea</taxon>
        <taxon>Neodiplogasteridae</taxon>
        <taxon>Pristionchus</taxon>
    </lineage>
</organism>
<dbReference type="PANTHER" id="PTHR45985:SF3">
    <property type="entry name" value="CHITIN DEACETYLASE-LIKE 4"/>
    <property type="match status" value="1"/>
</dbReference>
<keyword evidence="3" id="KW-1185">Reference proteome</keyword>
<name>A0AAV5UHB7_9BILA</name>
<evidence type="ECO:0000259" key="1">
    <source>
        <dbReference type="Pfam" id="PF01683"/>
    </source>
</evidence>
<sequence length="179" mass="18361">DESVFCDLNAFCTEERLCRCAPSFVQAGRQCIPRDYVSSRIIVPGAPCTPSDFCDGGASCLHGMCLCAQGYNPSPVGVCAPTQVGPGEGCAEGERCSRGSLCVGGLCLCPLETEERHGRCVPRATSEKMTFQKIAKSPGVPCAANPSICSGGSLCVFGVCTCPSGTTNVGGTCVNSDSG</sequence>